<accession>A0ACB8X4M1</accession>
<reference evidence="1" key="1">
    <citation type="submission" date="2022-04" db="EMBL/GenBank/DDBJ databases">
        <title>Jade perch genome.</title>
        <authorList>
            <person name="Chao B."/>
        </authorList>
    </citation>
    <scope>NUCLEOTIDE SEQUENCE</scope>
    <source>
        <strain evidence="1">CB-2022</strain>
    </source>
</reference>
<evidence type="ECO:0000313" key="2">
    <source>
        <dbReference type="Proteomes" id="UP000831701"/>
    </source>
</evidence>
<comment type="caution">
    <text evidence="1">The sequence shown here is derived from an EMBL/GenBank/DDBJ whole genome shotgun (WGS) entry which is preliminary data.</text>
</comment>
<dbReference type="EMBL" id="CM041533">
    <property type="protein sequence ID" value="KAI3374668.1"/>
    <property type="molecule type" value="Genomic_DNA"/>
</dbReference>
<keyword evidence="2" id="KW-1185">Reference proteome</keyword>
<proteinExistence type="predicted"/>
<gene>
    <name evidence="1" type="ORF">L3Q82_021241</name>
</gene>
<name>A0ACB8X4M1_9TELE</name>
<organism evidence="1 2">
    <name type="scientific">Scortum barcoo</name>
    <name type="common">barcoo grunter</name>
    <dbReference type="NCBI Taxonomy" id="214431"/>
    <lineage>
        <taxon>Eukaryota</taxon>
        <taxon>Metazoa</taxon>
        <taxon>Chordata</taxon>
        <taxon>Craniata</taxon>
        <taxon>Vertebrata</taxon>
        <taxon>Euteleostomi</taxon>
        <taxon>Actinopterygii</taxon>
        <taxon>Neopterygii</taxon>
        <taxon>Teleostei</taxon>
        <taxon>Neoteleostei</taxon>
        <taxon>Acanthomorphata</taxon>
        <taxon>Eupercaria</taxon>
        <taxon>Centrarchiformes</taxon>
        <taxon>Terapontoidei</taxon>
        <taxon>Terapontidae</taxon>
        <taxon>Scortum</taxon>
    </lineage>
</organism>
<sequence>MFITVILGLLVCTEARGSITETLFVQTGKDLLLDVKEPVVLEEGSEGVFAGLSVCLLKTVVFSVGVDEIVIPSITEKPMKSFCKIFDCRLKDAKAVQATIKELESWLSTIDKSDLPVRYKAWIYQHGILPQVLWPLLVYELDVPAHTWDICGYESHMVAMVTDDEALLQVTVRLQDSELQELTVTLTGDTGSGGKETGSEGVFAGLSVCLLKTVVFSVETHSLLLKSVQKIDSGDYTAVFSGENDQPVAKYKVTVQVSFLTFQLEVDASASGTGAVLLQDCASRPQLLVVPVPDVQVRYKIKSEADIDSSILLGQYQAGSLALTSTHPILSSVVGESVRLKHSSIDLCPLDKDWDGRVSGADPASAGVSGVQPPAVHGNVANCTNSGHGLMNWTASHSYRRTEARRADKRKGGGLAVFVNDRWCNPGHITIKEQHCCKDIELLAVSMRPYYLPREFTHALVVVVYVHNKTLDLFYANTKEAYHSLPLPPLGRADHNLVHLLPVYKTLVHRQPAVTCTVKKWSEEAEAEAALKDCFNTTLWDVFSDAHGEDIDSLTHCLTACVTVRSFSNSKALGLPRTLRLSLKEKRRAFVSGNKEELKSVQRELRRMIRKGKNSYRRKMEHQLQQNNICGVWKGLKTISGFKEPKSQPVWSRRPGTLERLVLAHLRPLVSSFMDPLQFAYQPDIGVDDAVIYLLHTSLTHLEKAGSTVRIMFFDFSSAFNTIQPRLLGDKLQLAGVDHHLTTWILDYLTHRTTVCEGAPVHSTAGNGSGSCEKGQLCPGMPPGLSRGGGKRNGRMMAKLSSLLNNTSHPLQDTLTALGSSFSERLLHPRCVKESQAEQPDRDSTMFITVILGLLVCTEARGSITETLFVQTGKDLLLDVKEACCSRRTVDDLTWRFNNVQKIDSGDYTAVVSGAKDQLVAKYKVTVQGSEGVFAGLSVCLLKTVVFSVGLIIMVSVVIAVHLMKLILYLKSVQKIAVEITLQVSGENDQPVAKYKVTVQGLVQTVSLPGFYGFLVKTVGLFIMVSAVISVHLMEYQAGSLAPTSTHPILSSVVGESVRLEASLRLFVQTGNDLLLDVKGPVVLQEGFDLFWRVNGSTNIAKLPYVGEAFIFKSYTGRAELSAQTQSLHLKNVQKIDSGDYTAVVLGENDKLVAEYKVTVQGEFLDISNIDSQKFPVSKAFTPVSFPPDPVSPVKVTVSSCSSESCNLTVTCSTVDAHISSTFRCDRQTCSEEGGERSEDTTRPSSITVYLEQGFIICNHSNHVSWKQDKKKIKSFC</sequence>
<protein>
    <submittedName>
        <fullName evidence="1">Uncharacterized protein</fullName>
    </submittedName>
</protein>
<dbReference type="Proteomes" id="UP000831701">
    <property type="component" value="Chromosome 3"/>
</dbReference>
<evidence type="ECO:0000313" key="1">
    <source>
        <dbReference type="EMBL" id="KAI3374668.1"/>
    </source>
</evidence>